<dbReference type="EMBL" id="VMBG01000002">
    <property type="protein sequence ID" value="TSJ76769.1"/>
    <property type="molecule type" value="Genomic_DNA"/>
</dbReference>
<feature type="signal peptide" evidence="1">
    <location>
        <begin position="1"/>
        <end position="20"/>
    </location>
</feature>
<organism evidence="2 3">
    <name type="scientific">Rariglobus hedericola</name>
    <dbReference type="NCBI Taxonomy" id="2597822"/>
    <lineage>
        <taxon>Bacteria</taxon>
        <taxon>Pseudomonadati</taxon>
        <taxon>Verrucomicrobiota</taxon>
        <taxon>Opitutia</taxon>
        <taxon>Opitutales</taxon>
        <taxon>Opitutaceae</taxon>
        <taxon>Rariglobus</taxon>
    </lineage>
</organism>
<gene>
    <name evidence="2" type="ORF">FPL22_11630</name>
</gene>
<accession>A0A556QJG1</accession>
<dbReference type="Proteomes" id="UP000315648">
    <property type="component" value="Unassembled WGS sequence"/>
</dbReference>
<proteinExistence type="predicted"/>
<comment type="caution">
    <text evidence="2">The sequence shown here is derived from an EMBL/GenBank/DDBJ whole genome shotgun (WGS) entry which is preliminary data.</text>
</comment>
<keyword evidence="3" id="KW-1185">Reference proteome</keyword>
<reference evidence="2 3" key="1">
    <citation type="submission" date="2019-07" db="EMBL/GenBank/DDBJ databases">
        <title>Description of 53C-WASEF.</title>
        <authorList>
            <person name="Pitt A."/>
            <person name="Hahn M.W."/>
        </authorList>
    </citation>
    <scope>NUCLEOTIDE SEQUENCE [LARGE SCALE GENOMIC DNA]</scope>
    <source>
        <strain evidence="2 3">53C-WASEF</strain>
    </source>
</reference>
<evidence type="ECO:0000313" key="3">
    <source>
        <dbReference type="Proteomes" id="UP000315648"/>
    </source>
</evidence>
<dbReference type="RefSeq" id="WP_144230534.1">
    <property type="nucleotide sequence ID" value="NZ_CBCRVV010000009.1"/>
</dbReference>
<evidence type="ECO:0000256" key="1">
    <source>
        <dbReference type="SAM" id="SignalP"/>
    </source>
</evidence>
<feature type="chain" id="PRO_5021729385" evidence="1">
    <location>
        <begin position="21"/>
        <end position="156"/>
    </location>
</feature>
<keyword evidence="1" id="KW-0732">Signal</keyword>
<name>A0A556QJG1_9BACT</name>
<protein>
    <submittedName>
        <fullName evidence="2">Uncharacterized protein</fullName>
    </submittedName>
</protein>
<dbReference type="AlphaFoldDB" id="A0A556QJG1"/>
<sequence>MKTLLTFMLMALAYALPSSAVEPVASASFQEVQASLKKDLTSIKLRMTTLKPKVQSDIVRGTGVTWVEILADSERLEIAAGAVNPQLPHVDPPFPKVINALERGRNNAKLLGTVEGNKLAFEIDGVLKIIDELKKNPQALSQDWPKKAKALLVYLQ</sequence>
<evidence type="ECO:0000313" key="2">
    <source>
        <dbReference type="EMBL" id="TSJ76769.1"/>
    </source>
</evidence>